<feature type="compositionally biased region" description="Basic and acidic residues" evidence="1">
    <location>
        <begin position="225"/>
        <end position="234"/>
    </location>
</feature>
<organism evidence="2 3">
    <name type="scientific">Roseibium litorale</name>
    <dbReference type="NCBI Taxonomy" id="2803841"/>
    <lineage>
        <taxon>Bacteria</taxon>
        <taxon>Pseudomonadati</taxon>
        <taxon>Pseudomonadota</taxon>
        <taxon>Alphaproteobacteria</taxon>
        <taxon>Hyphomicrobiales</taxon>
        <taxon>Stappiaceae</taxon>
        <taxon>Roseibium</taxon>
    </lineage>
</organism>
<sequence length="234" mass="26272">MPIRNYCLLKGKASDLTLDDDDIPHIEIRVEAGWTSYRIAVNIRSQQPPHDLLFAVNRDFQHPMLPVLLALPEGMTDIAEDNPQLALDYVRGGFLTREDMQVAPCQRSGPGNDLRDVLESLTRQAIDEDHHLTFYAFGESWGPERGKPDLYFGFSPGNGLHNIHMNQGSTGKHLKDNGPNQDGGLLIHSEETGKWTGIFLAFQSQSWVTDPETGNPPHHRRVSKARAEDEIRNS</sequence>
<proteinExistence type="predicted"/>
<gene>
    <name evidence="2" type="ORF">IG616_10660</name>
</gene>
<dbReference type="Pfam" id="PF10042">
    <property type="entry name" value="DUF2278"/>
    <property type="match status" value="1"/>
</dbReference>
<dbReference type="EMBL" id="JACYXI010000006">
    <property type="protein sequence ID" value="MBD8892013.1"/>
    <property type="molecule type" value="Genomic_DNA"/>
</dbReference>
<dbReference type="InterPro" id="IPR019268">
    <property type="entry name" value="DUF2278"/>
</dbReference>
<evidence type="ECO:0000313" key="3">
    <source>
        <dbReference type="Proteomes" id="UP000632063"/>
    </source>
</evidence>
<evidence type="ECO:0000256" key="1">
    <source>
        <dbReference type="SAM" id="MobiDB-lite"/>
    </source>
</evidence>
<accession>A0ABR9CMC2</accession>
<keyword evidence="3" id="KW-1185">Reference proteome</keyword>
<protein>
    <submittedName>
        <fullName evidence="2">YukJ family protein</fullName>
    </submittedName>
</protein>
<evidence type="ECO:0000313" key="2">
    <source>
        <dbReference type="EMBL" id="MBD8892013.1"/>
    </source>
</evidence>
<reference evidence="2 3" key="2">
    <citation type="journal article" date="2021" name="Int. J. Syst. Evol. Microbiol.">
        <title>Roseibium litorale sp. nov., isolated from a tidal flat sediment and proposal for the reclassification of Labrenzia polysiphoniae as Roseibium polysiphoniae comb. nov.</title>
        <authorList>
            <person name="Liu Y."/>
            <person name="Pei T."/>
            <person name="Du J."/>
            <person name="Chao M."/>
            <person name="Deng M.R."/>
            <person name="Zhu H."/>
        </authorList>
    </citation>
    <scope>NUCLEOTIDE SEQUENCE [LARGE SCALE GENOMIC DNA]</scope>
    <source>
        <strain evidence="2 3">4C16A</strain>
    </source>
</reference>
<comment type="caution">
    <text evidence="2">The sequence shown here is derived from an EMBL/GenBank/DDBJ whole genome shotgun (WGS) entry which is preliminary data.</text>
</comment>
<feature type="region of interest" description="Disordered" evidence="1">
    <location>
        <begin position="208"/>
        <end position="234"/>
    </location>
</feature>
<name>A0ABR9CMC2_9HYPH</name>
<dbReference type="Proteomes" id="UP000632063">
    <property type="component" value="Unassembled WGS sequence"/>
</dbReference>
<reference evidence="3" key="1">
    <citation type="submission" date="2020-09" db="EMBL/GenBank/DDBJ databases">
        <title>The genome sequence of strain Labrenzia suaedae 4C16A.</title>
        <authorList>
            <person name="Liu Y."/>
        </authorList>
    </citation>
    <scope>NUCLEOTIDE SEQUENCE [LARGE SCALE GENOMIC DNA]</scope>
    <source>
        <strain evidence="3">4C16A</strain>
    </source>
</reference>
<dbReference type="RefSeq" id="WP_192148147.1">
    <property type="nucleotide sequence ID" value="NZ_JACYXI010000006.1"/>
</dbReference>